<sequence length="108" mass="11716">MCASRYGPKYDCGFLLENSSVNSSNTVSVNNRAFKSGPSFGSLFGSDLQTAFSSKVGSLDLMLSFKILLIVMLVRLKIKDELVSPLSMVVETSAHERLRMSTGTRGEG</sequence>
<organism evidence="1 2">
    <name type="scientific">Anisodus acutangulus</name>
    <dbReference type="NCBI Taxonomy" id="402998"/>
    <lineage>
        <taxon>Eukaryota</taxon>
        <taxon>Viridiplantae</taxon>
        <taxon>Streptophyta</taxon>
        <taxon>Embryophyta</taxon>
        <taxon>Tracheophyta</taxon>
        <taxon>Spermatophyta</taxon>
        <taxon>Magnoliopsida</taxon>
        <taxon>eudicotyledons</taxon>
        <taxon>Gunneridae</taxon>
        <taxon>Pentapetalae</taxon>
        <taxon>asterids</taxon>
        <taxon>lamiids</taxon>
        <taxon>Solanales</taxon>
        <taxon>Solanaceae</taxon>
        <taxon>Solanoideae</taxon>
        <taxon>Hyoscyameae</taxon>
        <taxon>Anisodus</taxon>
    </lineage>
</organism>
<reference evidence="2" key="1">
    <citation type="journal article" date="2023" name="Proc. Natl. Acad. Sci. U.S.A.">
        <title>Genomic and structural basis for evolution of tropane alkaloid biosynthesis.</title>
        <authorList>
            <person name="Wanga Y.-J."/>
            <person name="Taina T."/>
            <person name="Yua J.-Y."/>
            <person name="Lia J."/>
            <person name="Xua B."/>
            <person name="Chenc J."/>
            <person name="D'Auriad J.C."/>
            <person name="Huanga J.-P."/>
            <person name="Huanga S.-X."/>
        </authorList>
    </citation>
    <scope>NUCLEOTIDE SEQUENCE [LARGE SCALE GENOMIC DNA]</scope>
    <source>
        <strain evidence="2">cv. KIB-2019</strain>
    </source>
</reference>
<dbReference type="Proteomes" id="UP001152561">
    <property type="component" value="Unassembled WGS sequence"/>
</dbReference>
<accession>A0A9Q1R5Z4</accession>
<evidence type="ECO:0000313" key="1">
    <source>
        <dbReference type="EMBL" id="KAJ8543993.1"/>
    </source>
</evidence>
<dbReference type="EMBL" id="JAJAGQ010000014">
    <property type="protein sequence ID" value="KAJ8543993.1"/>
    <property type="molecule type" value="Genomic_DNA"/>
</dbReference>
<dbReference type="AlphaFoldDB" id="A0A9Q1R5Z4"/>
<evidence type="ECO:0000313" key="2">
    <source>
        <dbReference type="Proteomes" id="UP001152561"/>
    </source>
</evidence>
<comment type="caution">
    <text evidence="1">The sequence shown here is derived from an EMBL/GenBank/DDBJ whole genome shotgun (WGS) entry which is preliminary data.</text>
</comment>
<keyword evidence="2" id="KW-1185">Reference proteome</keyword>
<proteinExistence type="predicted"/>
<gene>
    <name evidence="1" type="ORF">K7X08_025611</name>
</gene>
<name>A0A9Q1R5Z4_9SOLA</name>
<protein>
    <submittedName>
        <fullName evidence="1">Uncharacterized protein</fullName>
    </submittedName>
</protein>